<dbReference type="EMBL" id="CP000806">
    <property type="protein sequence ID" value="ACB51830.1"/>
    <property type="molecule type" value="Genomic_DNA"/>
</dbReference>
<gene>
    <name evidence="7" type="ordered locus">cce_2482</name>
</gene>
<dbReference type="Gene3D" id="1.10.1040.10">
    <property type="entry name" value="N-(1-d-carboxylethyl)-l-norvaline Dehydrogenase, domain 2"/>
    <property type="match status" value="1"/>
</dbReference>
<evidence type="ECO:0000313" key="8">
    <source>
        <dbReference type="Proteomes" id="UP000001203"/>
    </source>
</evidence>
<keyword evidence="3" id="KW-0520">NAD</keyword>
<dbReference type="Proteomes" id="UP000001203">
    <property type="component" value="Chromosome circular"/>
</dbReference>
<reference evidence="7 8" key="1">
    <citation type="journal article" date="2008" name="Proc. Natl. Acad. Sci. U.S.A.">
        <title>The genome of Cyanothece 51142, a unicellular diazotrophic cyanobacterium important in the marine nitrogen cycle.</title>
        <authorList>
            <person name="Welsh E.A."/>
            <person name="Liberton M."/>
            <person name="Stoeckel J."/>
            <person name="Loh T."/>
            <person name="Elvitigala T."/>
            <person name="Wang C."/>
            <person name="Wollam A."/>
            <person name="Fulton R.S."/>
            <person name="Clifton S.W."/>
            <person name="Jacobs J.M."/>
            <person name="Aurora R."/>
            <person name="Ghosh B.K."/>
            <person name="Sherman L.A."/>
            <person name="Smith R.D."/>
            <person name="Wilson R.K."/>
            <person name="Pakrasi H.B."/>
        </authorList>
    </citation>
    <scope>NUCLEOTIDE SEQUENCE [LARGE SCALE GENOMIC DNA]</scope>
    <source>
        <strain evidence="8">ATCC 51142 / BH68</strain>
    </source>
</reference>
<dbReference type="AlphaFoldDB" id="B1WRI1"/>
<proteinExistence type="inferred from homology"/>
<evidence type="ECO:0000256" key="4">
    <source>
        <dbReference type="PIRSR" id="PIRSR000103-1"/>
    </source>
</evidence>
<dbReference type="Pfam" id="PF03446">
    <property type="entry name" value="NAD_binding_2"/>
    <property type="match status" value="1"/>
</dbReference>
<dbReference type="InterPro" id="IPR029154">
    <property type="entry name" value="HIBADH-like_NADP-bd"/>
</dbReference>
<dbReference type="InterPro" id="IPR006115">
    <property type="entry name" value="6PGDH_NADP-bd"/>
</dbReference>
<evidence type="ECO:0000256" key="2">
    <source>
        <dbReference type="ARBA" id="ARBA00023002"/>
    </source>
</evidence>
<dbReference type="HOGENOM" id="CLU_035117_0_8_3"/>
<dbReference type="Pfam" id="PF14833">
    <property type="entry name" value="NAD_binding_11"/>
    <property type="match status" value="1"/>
</dbReference>
<protein>
    <submittedName>
        <fullName evidence="7">3-hydroxyacid dehydrogenase</fullName>
    </submittedName>
</protein>
<dbReference type="GO" id="GO:0050661">
    <property type="term" value="F:NADP binding"/>
    <property type="evidence" value="ECO:0007669"/>
    <property type="project" value="InterPro"/>
</dbReference>
<dbReference type="InterPro" id="IPR015815">
    <property type="entry name" value="HIBADH-related"/>
</dbReference>
<keyword evidence="8" id="KW-1185">Reference proteome</keyword>
<dbReference type="eggNOG" id="COG2084">
    <property type="taxonomic scope" value="Bacteria"/>
</dbReference>
<dbReference type="Gene3D" id="3.40.50.720">
    <property type="entry name" value="NAD(P)-binding Rossmann-like Domain"/>
    <property type="match status" value="1"/>
</dbReference>
<feature type="active site" evidence="4">
    <location>
        <position position="168"/>
    </location>
</feature>
<evidence type="ECO:0000313" key="7">
    <source>
        <dbReference type="EMBL" id="ACB51830.1"/>
    </source>
</evidence>
<dbReference type="PANTHER" id="PTHR43580:SF9">
    <property type="entry name" value="GLYOXYLATE_SUCCINIC SEMIALDEHYDE REDUCTASE 1"/>
    <property type="match status" value="1"/>
</dbReference>
<dbReference type="STRING" id="43989.cce_2482"/>
<evidence type="ECO:0000259" key="5">
    <source>
        <dbReference type="Pfam" id="PF03446"/>
    </source>
</evidence>
<keyword evidence="2" id="KW-0560">Oxidoreductase</keyword>
<organism evidence="7 8">
    <name type="scientific">Crocosphaera subtropica (strain ATCC 51142 / BH68)</name>
    <name type="common">Cyanothece sp. (strain ATCC 51142)</name>
    <dbReference type="NCBI Taxonomy" id="43989"/>
    <lineage>
        <taxon>Bacteria</taxon>
        <taxon>Bacillati</taxon>
        <taxon>Cyanobacteriota</taxon>
        <taxon>Cyanophyceae</taxon>
        <taxon>Oscillatoriophycideae</taxon>
        <taxon>Chroococcales</taxon>
        <taxon>Aphanothecaceae</taxon>
        <taxon>Crocosphaera</taxon>
        <taxon>Crocosphaera subtropica</taxon>
    </lineage>
</organism>
<dbReference type="GO" id="GO:0016491">
    <property type="term" value="F:oxidoreductase activity"/>
    <property type="evidence" value="ECO:0007669"/>
    <property type="project" value="UniProtKB-KW"/>
</dbReference>
<dbReference type="InterPro" id="IPR008927">
    <property type="entry name" value="6-PGluconate_DH-like_C_sf"/>
</dbReference>
<dbReference type="OrthoDB" id="9786703at2"/>
<dbReference type="KEGG" id="cyt:cce_2482"/>
<evidence type="ECO:0000256" key="3">
    <source>
        <dbReference type="ARBA" id="ARBA00023027"/>
    </source>
</evidence>
<dbReference type="SUPFAM" id="SSF48179">
    <property type="entry name" value="6-phosphogluconate dehydrogenase C-terminal domain-like"/>
    <property type="match status" value="1"/>
</dbReference>
<name>B1WRI1_CROS5</name>
<accession>B1WRI1</accession>
<dbReference type="InterPro" id="IPR013328">
    <property type="entry name" value="6PGD_dom2"/>
</dbReference>
<dbReference type="InterPro" id="IPR036291">
    <property type="entry name" value="NAD(P)-bd_dom_sf"/>
</dbReference>
<evidence type="ECO:0000259" key="6">
    <source>
        <dbReference type="Pfam" id="PF14833"/>
    </source>
</evidence>
<dbReference type="PIRSF" id="PIRSF000103">
    <property type="entry name" value="HIBADH"/>
    <property type="match status" value="1"/>
</dbReference>
<dbReference type="GO" id="GO:0051287">
    <property type="term" value="F:NAD binding"/>
    <property type="evidence" value="ECO:0007669"/>
    <property type="project" value="InterPro"/>
</dbReference>
<feature type="domain" description="6-phosphogluconate dehydrogenase NADP-binding" evidence="5">
    <location>
        <begin position="2"/>
        <end position="159"/>
    </location>
</feature>
<sequence length="288" mass="31592">MNIAVFGIGLMGKPLAKRLLQANHSVIVYNRTISKAQELEPFGAKIAQTPLEAIQTADILILMLTDAKAIREVLLSPETADKLQNRTIIQMGTIAPNESRSIQKDVEKQGGQYLEAPVLGSIPQAKDGTLLVMVGAKPSQFEEYKPILQQFGSQPEYIGEVGTASALKLALNQLIASLTSGFALSLGLIERQGVDVDKFMGILRESALYAPTFDKKLDRMQQRNFDNPNFPSKHLLKDVNLFLNQAEENGLNTEVLQGIRSIIQQAIELGLSDSDYSALFSAINTEKH</sequence>
<dbReference type="PANTHER" id="PTHR43580">
    <property type="entry name" value="OXIDOREDUCTASE GLYR1-RELATED"/>
    <property type="match status" value="1"/>
</dbReference>
<comment type="similarity">
    <text evidence="1">Belongs to the HIBADH-related family.</text>
</comment>
<feature type="domain" description="3-hydroxyisobutyrate dehydrogenase-like NAD-binding" evidence="6">
    <location>
        <begin position="162"/>
        <end position="281"/>
    </location>
</feature>
<dbReference type="InterPro" id="IPR051265">
    <property type="entry name" value="HIBADH-related_NP60_sf"/>
</dbReference>
<dbReference type="SUPFAM" id="SSF51735">
    <property type="entry name" value="NAD(P)-binding Rossmann-fold domains"/>
    <property type="match status" value="1"/>
</dbReference>
<evidence type="ECO:0000256" key="1">
    <source>
        <dbReference type="ARBA" id="ARBA00009080"/>
    </source>
</evidence>